<comment type="caution">
    <text evidence="2">The sequence shown here is derived from an EMBL/GenBank/DDBJ whole genome shotgun (WGS) entry which is preliminary data.</text>
</comment>
<accession>A0A815JSV3</accession>
<organism evidence="2 3">
    <name type="scientific">Adineta ricciae</name>
    <name type="common">Rotifer</name>
    <dbReference type="NCBI Taxonomy" id="249248"/>
    <lineage>
        <taxon>Eukaryota</taxon>
        <taxon>Metazoa</taxon>
        <taxon>Spiralia</taxon>
        <taxon>Gnathifera</taxon>
        <taxon>Rotifera</taxon>
        <taxon>Eurotatoria</taxon>
        <taxon>Bdelloidea</taxon>
        <taxon>Adinetida</taxon>
        <taxon>Adinetidae</taxon>
        <taxon>Adineta</taxon>
    </lineage>
</organism>
<gene>
    <name evidence="2" type="ORF">EDS130_LOCUS35093</name>
</gene>
<dbReference type="OrthoDB" id="272681at2759"/>
<sequence length="207" mass="24932">MSHLFYDPQRSLQFLRAFQGHEIDFKELMKGYGSTVDAPTEEFYEKIHQVYPKAKLILTIRDNGCKWFESIKNTIGPMGIHRRYLILFYPIRFLRLQCLVNRKLFQRWIENYGSFGPQIHDLHNQRIINENSKENLLIYNVKEAWEPLCEFLHVPIPNDIPFPNINDTKYLQHIFFILKLFATFVWICILLFISIFIYCIFRFIAFI</sequence>
<dbReference type="Proteomes" id="UP000663852">
    <property type="component" value="Unassembled WGS sequence"/>
</dbReference>
<keyword evidence="1" id="KW-1133">Transmembrane helix</keyword>
<dbReference type="AlphaFoldDB" id="A0A815JSV3"/>
<dbReference type="InterPro" id="IPR027417">
    <property type="entry name" value="P-loop_NTPase"/>
</dbReference>
<keyword evidence="1" id="KW-0812">Transmembrane</keyword>
<dbReference type="Gene3D" id="3.40.50.300">
    <property type="entry name" value="P-loop containing nucleotide triphosphate hydrolases"/>
    <property type="match status" value="1"/>
</dbReference>
<proteinExistence type="predicted"/>
<evidence type="ECO:0000313" key="3">
    <source>
        <dbReference type="Proteomes" id="UP000663852"/>
    </source>
</evidence>
<evidence type="ECO:0000256" key="1">
    <source>
        <dbReference type="SAM" id="Phobius"/>
    </source>
</evidence>
<dbReference type="Pfam" id="PF17784">
    <property type="entry name" value="Sulfotransfer_4"/>
    <property type="match status" value="1"/>
</dbReference>
<feature type="transmembrane region" description="Helical" evidence="1">
    <location>
        <begin position="174"/>
        <end position="201"/>
    </location>
</feature>
<dbReference type="EMBL" id="CAJNOJ010000303">
    <property type="protein sequence ID" value="CAF1384019.1"/>
    <property type="molecule type" value="Genomic_DNA"/>
</dbReference>
<dbReference type="SUPFAM" id="SSF52540">
    <property type="entry name" value="P-loop containing nucleoside triphosphate hydrolases"/>
    <property type="match status" value="1"/>
</dbReference>
<reference evidence="2" key="1">
    <citation type="submission" date="2021-02" db="EMBL/GenBank/DDBJ databases">
        <authorList>
            <person name="Nowell W R."/>
        </authorList>
    </citation>
    <scope>NUCLEOTIDE SEQUENCE</scope>
</reference>
<evidence type="ECO:0000313" key="2">
    <source>
        <dbReference type="EMBL" id="CAF1384019.1"/>
    </source>
</evidence>
<protein>
    <submittedName>
        <fullName evidence="2">Uncharacterized protein</fullName>
    </submittedName>
</protein>
<name>A0A815JSV3_ADIRI</name>
<dbReference type="InterPro" id="IPR040632">
    <property type="entry name" value="Sulfotransfer_4"/>
</dbReference>
<dbReference type="PANTHER" id="PTHR36978">
    <property type="entry name" value="P-LOOP CONTAINING NUCLEOTIDE TRIPHOSPHATE HYDROLASE"/>
    <property type="match status" value="1"/>
</dbReference>
<dbReference type="PANTHER" id="PTHR36978:SF4">
    <property type="entry name" value="P-LOOP CONTAINING NUCLEOSIDE TRIPHOSPHATE HYDROLASE PROTEIN"/>
    <property type="match status" value="1"/>
</dbReference>
<keyword evidence="1" id="KW-0472">Membrane</keyword>